<dbReference type="RefSeq" id="WP_159966557.1">
    <property type="nucleotide sequence ID" value="NZ_APKE01000036.1"/>
</dbReference>
<dbReference type="GO" id="GO:0003700">
    <property type="term" value="F:DNA-binding transcription factor activity"/>
    <property type="evidence" value="ECO:0007669"/>
    <property type="project" value="InterPro"/>
</dbReference>
<keyword evidence="1" id="KW-0805">Transcription regulation</keyword>
<evidence type="ECO:0000313" key="6">
    <source>
        <dbReference type="Proteomes" id="UP000698242"/>
    </source>
</evidence>
<protein>
    <submittedName>
        <fullName evidence="5">Transcriptional regulatory protein</fullName>
    </submittedName>
</protein>
<dbReference type="Pfam" id="PF00392">
    <property type="entry name" value="GntR"/>
    <property type="match status" value="1"/>
</dbReference>
<dbReference type="SUPFAM" id="SSF48008">
    <property type="entry name" value="GntR ligand-binding domain-like"/>
    <property type="match status" value="1"/>
</dbReference>
<dbReference type="InterPro" id="IPR008920">
    <property type="entry name" value="TF_FadR/GntR_C"/>
</dbReference>
<accession>A0A921TB24</accession>
<dbReference type="InterPro" id="IPR036390">
    <property type="entry name" value="WH_DNA-bd_sf"/>
</dbReference>
<dbReference type="CDD" id="cd07377">
    <property type="entry name" value="WHTH_GntR"/>
    <property type="match status" value="1"/>
</dbReference>
<evidence type="ECO:0000256" key="1">
    <source>
        <dbReference type="ARBA" id="ARBA00023015"/>
    </source>
</evidence>
<keyword evidence="2" id="KW-0238">DNA-binding</keyword>
<dbReference type="GO" id="GO:0003677">
    <property type="term" value="F:DNA binding"/>
    <property type="evidence" value="ECO:0007669"/>
    <property type="project" value="UniProtKB-KW"/>
</dbReference>
<dbReference type="EMBL" id="APKE01000036">
    <property type="protein sequence ID" value="KAF0674670.1"/>
    <property type="molecule type" value="Genomic_DNA"/>
</dbReference>
<dbReference type="Proteomes" id="UP000698242">
    <property type="component" value="Unassembled WGS sequence"/>
</dbReference>
<dbReference type="Gene3D" id="1.10.10.10">
    <property type="entry name" value="Winged helix-like DNA-binding domain superfamily/Winged helix DNA-binding domain"/>
    <property type="match status" value="1"/>
</dbReference>
<evidence type="ECO:0000256" key="2">
    <source>
        <dbReference type="ARBA" id="ARBA00023125"/>
    </source>
</evidence>
<dbReference type="Pfam" id="PF07729">
    <property type="entry name" value="FCD"/>
    <property type="match status" value="1"/>
</dbReference>
<gene>
    <name evidence="5" type="ORF">PMES_03052</name>
</gene>
<sequence>MSMGRPALAVELTDRLRRMILEETLAPGAKISEKQLTEQFGVSRTPLREALKVLAAEGLLELVPNRGTVISVQTTADLREIFPVLAVLEGLAGETAAIAATGAELGAVADQTALLRQAFEAEDRPRYFEINKRIHNRILEASRNPVLIRSHALLAWRAERARYRANLTPERWSRAVAEHEAISAALSRRDAADAGALMKAHILAKLETLAGAAE</sequence>
<dbReference type="PRINTS" id="PR00035">
    <property type="entry name" value="HTHGNTR"/>
</dbReference>
<dbReference type="AlphaFoldDB" id="A0A921TB24"/>
<dbReference type="SUPFAM" id="SSF46785">
    <property type="entry name" value="Winged helix' DNA-binding domain"/>
    <property type="match status" value="1"/>
</dbReference>
<comment type="caution">
    <text evidence="5">The sequence shown here is derived from an EMBL/GenBank/DDBJ whole genome shotgun (WGS) entry which is preliminary data.</text>
</comment>
<organism evidence="5 6">
    <name type="scientific">Profundibacterium mesophilum KAUST100406-0324</name>
    <dbReference type="NCBI Taxonomy" id="1037889"/>
    <lineage>
        <taxon>Bacteria</taxon>
        <taxon>Pseudomonadati</taxon>
        <taxon>Pseudomonadota</taxon>
        <taxon>Alphaproteobacteria</taxon>
        <taxon>Rhodobacterales</taxon>
        <taxon>Roseobacteraceae</taxon>
        <taxon>Profundibacterium</taxon>
    </lineage>
</organism>
<keyword evidence="3" id="KW-0804">Transcription</keyword>
<evidence type="ECO:0000313" key="5">
    <source>
        <dbReference type="EMBL" id="KAF0674670.1"/>
    </source>
</evidence>
<proteinExistence type="predicted"/>
<dbReference type="PANTHER" id="PTHR43537:SF50">
    <property type="entry name" value="TRANSCRIPTIONAL REGULATORY PROTEIN"/>
    <property type="match status" value="1"/>
</dbReference>
<evidence type="ECO:0000259" key="4">
    <source>
        <dbReference type="PROSITE" id="PS50949"/>
    </source>
</evidence>
<dbReference type="OrthoDB" id="7620579at2"/>
<dbReference type="InterPro" id="IPR036388">
    <property type="entry name" value="WH-like_DNA-bd_sf"/>
</dbReference>
<name>A0A921TB24_9RHOB</name>
<dbReference type="InterPro" id="IPR000524">
    <property type="entry name" value="Tscrpt_reg_HTH_GntR"/>
</dbReference>
<feature type="domain" description="HTH gntR-type" evidence="4">
    <location>
        <begin position="6"/>
        <end position="73"/>
    </location>
</feature>
<dbReference type="SMART" id="SM00895">
    <property type="entry name" value="FCD"/>
    <property type="match status" value="1"/>
</dbReference>
<evidence type="ECO:0000256" key="3">
    <source>
        <dbReference type="ARBA" id="ARBA00023163"/>
    </source>
</evidence>
<dbReference type="PANTHER" id="PTHR43537">
    <property type="entry name" value="TRANSCRIPTIONAL REGULATOR, GNTR FAMILY"/>
    <property type="match status" value="1"/>
</dbReference>
<keyword evidence="6" id="KW-1185">Reference proteome</keyword>
<dbReference type="InterPro" id="IPR011711">
    <property type="entry name" value="GntR_C"/>
</dbReference>
<dbReference type="SMART" id="SM00345">
    <property type="entry name" value="HTH_GNTR"/>
    <property type="match status" value="1"/>
</dbReference>
<dbReference type="Gene3D" id="1.20.120.530">
    <property type="entry name" value="GntR ligand-binding domain-like"/>
    <property type="match status" value="1"/>
</dbReference>
<dbReference type="PROSITE" id="PS50949">
    <property type="entry name" value="HTH_GNTR"/>
    <property type="match status" value="1"/>
</dbReference>
<reference evidence="5" key="1">
    <citation type="submission" date="2013-03" db="EMBL/GenBank/DDBJ databases">
        <title>Genome Sequence of the Profundibacterium mesophilum strain KAUST100406-0324T from Red Sea, a novel genus in the family Rhodobacteraceae.</title>
        <authorList>
            <person name="Essack M."/>
            <person name="Alam I."/>
            <person name="Lafi F."/>
            <person name="Alawi W."/>
            <person name="Kamanu F."/>
            <person name="Al-Suwailem A."/>
            <person name="Lee O.O."/>
            <person name="Xu Y."/>
            <person name="Bajic V."/>
            <person name="Qian P.-Y."/>
            <person name="Archer J."/>
        </authorList>
    </citation>
    <scope>NUCLEOTIDE SEQUENCE</scope>
    <source>
        <strain evidence="5">KAUST100406-0324</strain>
    </source>
</reference>